<evidence type="ECO:0000256" key="2">
    <source>
        <dbReference type="ARBA" id="ARBA00022676"/>
    </source>
</evidence>
<proteinExistence type="inferred from homology"/>
<dbReference type="SUPFAM" id="SSF53756">
    <property type="entry name" value="UDP-Glycosyltransferase/glycogen phosphorylase"/>
    <property type="match status" value="1"/>
</dbReference>
<evidence type="ECO:0000256" key="4">
    <source>
        <dbReference type="SAM" id="SignalP"/>
    </source>
</evidence>
<dbReference type="InterPro" id="IPR050271">
    <property type="entry name" value="UDP-glycosyltransferase"/>
</dbReference>
<evidence type="ECO:0000313" key="6">
    <source>
        <dbReference type="Proteomes" id="UP000694523"/>
    </source>
</evidence>
<dbReference type="InterPro" id="IPR002213">
    <property type="entry name" value="UDP_glucos_trans"/>
</dbReference>
<keyword evidence="2" id="KW-0328">Glycosyltransferase</keyword>
<evidence type="ECO:0000256" key="3">
    <source>
        <dbReference type="ARBA" id="ARBA00022679"/>
    </source>
</evidence>
<reference evidence="5" key="2">
    <citation type="submission" date="2025-09" db="UniProtKB">
        <authorList>
            <consortium name="Ensembl"/>
        </authorList>
    </citation>
    <scope>IDENTIFICATION</scope>
</reference>
<dbReference type="PANTHER" id="PTHR48043">
    <property type="entry name" value="EG:EG0003.4 PROTEIN-RELATED"/>
    <property type="match status" value="1"/>
</dbReference>
<evidence type="ECO:0008006" key="7">
    <source>
        <dbReference type="Google" id="ProtNLM"/>
    </source>
</evidence>
<keyword evidence="4" id="KW-0732">Signal</keyword>
<dbReference type="PANTHER" id="PTHR48043:SF162">
    <property type="entry name" value="UDP GLUCURONOSYLTRANSFERASE 2 FAMILY, POLYPEPTIDE A1 PRECURSOR-RELATED"/>
    <property type="match status" value="1"/>
</dbReference>
<dbReference type="GO" id="GO:0015020">
    <property type="term" value="F:glucuronosyltransferase activity"/>
    <property type="evidence" value="ECO:0007669"/>
    <property type="project" value="TreeGrafter"/>
</dbReference>
<keyword evidence="3" id="KW-0808">Transferase</keyword>
<sequence>MRLPSPLLVFVFVQALGGVAWAGHVLVFPGEFSHWLNMRHLVEELQVRNHSISIMVPSASPQCDTTTRAAAEVPLHRVPGGRNDLPLCPVSKLKGQLRAGFMQLSMELQIQTCEAMVRNVTLMSQLRSAHFDGVLWDPMSPCGDLVAQLLDLPLIASLRLSFGAVIERHCGHAPLPPSYVPASPLPYSDHMTFSERVKNVLTNILSSVASEIFWKIALNGLYSETLGFPTSVCESVGRTDMWLIRTFWDIETPNRLPQKVIWKYSGPAPQALGANTRLLDWIPQNDLLGHPQTRAFVTHGGTNGLYEALFHGVPLVGVPLFGTSVANMLHFNTMTSQEMSEAISEVINQPSYRRSMQALASVHRDRPLAALDEAAFWVEFVLRHRGRGICGWRHVTSTGSSTTAWTRPPSCWSPR</sequence>
<accession>A0A8C6U9I9</accession>
<reference evidence="5" key="1">
    <citation type="submission" date="2025-08" db="UniProtKB">
        <authorList>
            <consortium name="Ensembl"/>
        </authorList>
    </citation>
    <scope>IDENTIFICATION</scope>
</reference>
<dbReference type="Gene3D" id="3.40.50.2000">
    <property type="entry name" value="Glycogen Phosphorylase B"/>
    <property type="match status" value="2"/>
</dbReference>
<organism evidence="5 6">
    <name type="scientific">Neogobius melanostomus</name>
    <name type="common">round goby</name>
    <dbReference type="NCBI Taxonomy" id="47308"/>
    <lineage>
        <taxon>Eukaryota</taxon>
        <taxon>Metazoa</taxon>
        <taxon>Chordata</taxon>
        <taxon>Craniata</taxon>
        <taxon>Vertebrata</taxon>
        <taxon>Euteleostomi</taxon>
        <taxon>Actinopterygii</taxon>
        <taxon>Neopterygii</taxon>
        <taxon>Teleostei</taxon>
        <taxon>Neoteleostei</taxon>
        <taxon>Acanthomorphata</taxon>
        <taxon>Gobiaria</taxon>
        <taxon>Gobiiformes</taxon>
        <taxon>Gobioidei</taxon>
        <taxon>Gobiidae</taxon>
        <taxon>Benthophilinae</taxon>
        <taxon>Neogobiini</taxon>
        <taxon>Neogobius</taxon>
    </lineage>
</organism>
<dbReference type="AlphaFoldDB" id="A0A8C6U9I9"/>
<keyword evidence="6" id="KW-1185">Reference proteome</keyword>
<feature type="signal peptide" evidence="4">
    <location>
        <begin position="1"/>
        <end position="22"/>
    </location>
</feature>
<dbReference type="Ensembl" id="ENSNMLT00000035632.1">
    <property type="protein sequence ID" value="ENSNMLP00000031975.1"/>
    <property type="gene ID" value="ENSNMLG00000020032.1"/>
</dbReference>
<evidence type="ECO:0000256" key="1">
    <source>
        <dbReference type="ARBA" id="ARBA00009995"/>
    </source>
</evidence>
<feature type="chain" id="PRO_5034962569" description="Glucuronosyltransferase" evidence="4">
    <location>
        <begin position="23"/>
        <end position="415"/>
    </location>
</feature>
<comment type="similarity">
    <text evidence="1">Belongs to the UDP-glycosyltransferase family.</text>
</comment>
<name>A0A8C6U9I9_9GOBI</name>
<evidence type="ECO:0000313" key="5">
    <source>
        <dbReference type="Ensembl" id="ENSNMLP00000031975.1"/>
    </source>
</evidence>
<dbReference type="Proteomes" id="UP000694523">
    <property type="component" value="Unplaced"/>
</dbReference>
<protein>
    <recommendedName>
        <fullName evidence="7">Glucuronosyltransferase</fullName>
    </recommendedName>
</protein>
<dbReference type="CDD" id="cd03784">
    <property type="entry name" value="GT1_Gtf-like"/>
    <property type="match status" value="1"/>
</dbReference>
<dbReference type="Pfam" id="PF00201">
    <property type="entry name" value="UDPGT"/>
    <property type="match status" value="1"/>
</dbReference>